<comment type="caution">
    <text evidence="1">The sequence shown here is derived from an EMBL/GenBank/DDBJ whole genome shotgun (WGS) entry which is preliminary data.</text>
</comment>
<evidence type="ECO:0000313" key="2">
    <source>
        <dbReference type="Proteomes" id="UP000542813"/>
    </source>
</evidence>
<protein>
    <submittedName>
        <fullName evidence="1">Cdc6-like AAA superfamily ATPase</fullName>
    </submittedName>
</protein>
<sequence length="166" mass="18349">MRLVLLGGAPGVGKTSVARQLLRRAAGGSALVQWVDVDALWWHQPWRVDERTTAMVRANLAAVMDHAATAGVQVLVVTWVFQSTHLHELVRSLAPPGALPTTVQLVVGETEWRRRFEADPDRPPIDDFFRDRYAGAQKTPSDHRIETDRRDVAGVAAELASLLQLT</sequence>
<proteinExistence type="predicted"/>
<reference evidence="1 2" key="1">
    <citation type="submission" date="2020-08" db="EMBL/GenBank/DDBJ databases">
        <title>Sequencing the genomes of 1000 actinobacteria strains.</title>
        <authorList>
            <person name="Klenk H.-P."/>
        </authorList>
    </citation>
    <scope>NUCLEOTIDE SEQUENCE [LARGE SCALE GENOMIC DNA]</scope>
    <source>
        <strain evidence="1 2">DSM 102122</strain>
    </source>
</reference>
<dbReference type="InterPro" id="IPR027417">
    <property type="entry name" value="P-loop_NTPase"/>
</dbReference>
<keyword evidence="2" id="KW-1185">Reference proteome</keyword>
<dbReference type="Proteomes" id="UP000542813">
    <property type="component" value="Unassembled WGS sequence"/>
</dbReference>
<dbReference type="SUPFAM" id="SSF52540">
    <property type="entry name" value="P-loop containing nucleoside triphosphate hydrolases"/>
    <property type="match status" value="1"/>
</dbReference>
<dbReference type="Pfam" id="PF13238">
    <property type="entry name" value="AAA_18"/>
    <property type="match status" value="1"/>
</dbReference>
<accession>A0A7W9GTF6</accession>
<dbReference type="EMBL" id="JACHMM010000001">
    <property type="protein sequence ID" value="MBB5789488.1"/>
    <property type="molecule type" value="Genomic_DNA"/>
</dbReference>
<evidence type="ECO:0000313" key="1">
    <source>
        <dbReference type="EMBL" id="MBB5789488.1"/>
    </source>
</evidence>
<gene>
    <name evidence="1" type="ORF">HD601_004063</name>
</gene>
<name>A0A7W9GTF6_9ACTN</name>
<organism evidence="1 2">
    <name type="scientific">Jiangella mangrovi</name>
    <dbReference type="NCBI Taxonomy" id="1524084"/>
    <lineage>
        <taxon>Bacteria</taxon>
        <taxon>Bacillati</taxon>
        <taxon>Actinomycetota</taxon>
        <taxon>Actinomycetes</taxon>
        <taxon>Jiangellales</taxon>
        <taxon>Jiangellaceae</taxon>
        <taxon>Jiangella</taxon>
    </lineage>
</organism>
<dbReference type="AlphaFoldDB" id="A0A7W9GTF6"/>
<dbReference type="RefSeq" id="WP_184824897.1">
    <property type="nucleotide sequence ID" value="NZ_JACHMM010000001.1"/>
</dbReference>
<dbReference type="Gene3D" id="3.40.50.300">
    <property type="entry name" value="P-loop containing nucleotide triphosphate hydrolases"/>
    <property type="match status" value="1"/>
</dbReference>